<protein>
    <submittedName>
        <fullName evidence="1">Uncharacterized protein</fullName>
    </submittedName>
</protein>
<proteinExistence type="predicted"/>
<reference evidence="1" key="1">
    <citation type="submission" date="2021-09" db="EMBL/GenBank/DDBJ databases">
        <title>The genome of Mauremys mutica provides insights into the evolution of semi-aquatic lifestyle.</title>
        <authorList>
            <person name="Gong S."/>
            <person name="Gao Y."/>
        </authorList>
    </citation>
    <scope>NUCLEOTIDE SEQUENCE</scope>
    <source>
        <strain evidence="1">MM-2020</strain>
        <tissue evidence="1">Muscle</tissue>
    </source>
</reference>
<gene>
    <name evidence="1" type="ORF">KIL84_002732</name>
</gene>
<dbReference type="Proteomes" id="UP000827986">
    <property type="component" value="Unassembled WGS sequence"/>
</dbReference>
<keyword evidence="2" id="KW-1185">Reference proteome</keyword>
<dbReference type="AlphaFoldDB" id="A0A9D4AQQ4"/>
<name>A0A9D4AQQ4_9SAUR</name>
<comment type="caution">
    <text evidence="1">The sequence shown here is derived from an EMBL/GenBank/DDBJ whole genome shotgun (WGS) entry which is preliminary data.</text>
</comment>
<sequence length="120" mass="13449">MALELIPLPLLQHPHRQPAVERSNSVQRQSYVDFLTKRYRDAATVHGKPLSPQRLRELANVFLSITFNRDGVVPGDGWLLIPLVGLPAEPRLQLPPLADRACSSYILTLTAPEMLPVLQH</sequence>
<dbReference type="EMBL" id="JAHDVG010000486">
    <property type="protein sequence ID" value="KAH1167249.1"/>
    <property type="molecule type" value="Genomic_DNA"/>
</dbReference>
<evidence type="ECO:0000313" key="1">
    <source>
        <dbReference type="EMBL" id="KAH1167249.1"/>
    </source>
</evidence>
<organism evidence="1 2">
    <name type="scientific">Mauremys mutica</name>
    <name type="common">yellowpond turtle</name>
    <dbReference type="NCBI Taxonomy" id="74926"/>
    <lineage>
        <taxon>Eukaryota</taxon>
        <taxon>Metazoa</taxon>
        <taxon>Chordata</taxon>
        <taxon>Craniata</taxon>
        <taxon>Vertebrata</taxon>
        <taxon>Euteleostomi</taxon>
        <taxon>Archelosauria</taxon>
        <taxon>Testudinata</taxon>
        <taxon>Testudines</taxon>
        <taxon>Cryptodira</taxon>
        <taxon>Durocryptodira</taxon>
        <taxon>Testudinoidea</taxon>
        <taxon>Geoemydidae</taxon>
        <taxon>Geoemydinae</taxon>
        <taxon>Mauremys</taxon>
    </lineage>
</organism>
<accession>A0A9D4AQQ4</accession>
<evidence type="ECO:0000313" key="2">
    <source>
        <dbReference type="Proteomes" id="UP000827986"/>
    </source>
</evidence>